<dbReference type="Proteomes" id="UP001064632">
    <property type="component" value="Chromosome"/>
</dbReference>
<dbReference type="PANTHER" id="PTHR33204">
    <property type="entry name" value="TRANSCRIPTIONAL REGULATOR, MARR FAMILY"/>
    <property type="match status" value="1"/>
</dbReference>
<accession>A0ABY6BJB7</accession>
<gene>
    <name evidence="6" type="ORF">N4264_10205</name>
</gene>
<feature type="domain" description="HTH hxlR-type" evidence="5">
    <location>
        <begin position="17"/>
        <end position="115"/>
    </location>
</feature>
<evidence type="ECO:0000256" key="4">
    <source>
        <dbReference type="SAM" id="MobiDB-lite"/>
    </source>
</evidence>
<dbReference type="InterPro" id="IPR036388">
    <property type="entry name" value="WH-like_DNA-bd_sf"/>
</dbReference>
<keyword evidence="7" id="KW-1185">Reference proteome</keyword>
<proteinExistence type="predicted"/>
<evidence type="ECO:0000313" key="6">
    <source>
        <dbReference type="EMBL" id="UXI69974.1"/>
    </source>
</evidence>
<dbReference type="Gene3D" id="1.10.10.10">
    <property type="entry name" value="Winged helix-like DNA-binding domain superfamily/Winged helix DNA-binding domain"/>
    <property type="match status" value="1"/>
</dbReference>
<dbReference type="SUPFAM" id="SSF46785">
    <property type="entry name" value="Winged helix' DNA-binding domain"/>
    <property type="match status" value="1"/>
</dbReference>
<evidence type="ECO:0000256" key="3">
    <source>
        <dbReference type="ARBA" id="ARBA00023163"/>
    </source>
</evidence>
<evidence type="ECO:0000259" key="5">
    <source>
        <dbReference type="PROSITE" id="PS51118"/>
    </source>
</evidence>
<protein>
    <submittedName>
        <fullName evidence="6">Helix-turn-helix transcriptional regulator</fullName>
    </submittedName>
</protein>
<reference evidence="6" key="1">
    <citation type="submission" date="2022-09" db="EMBL/GenBank/DDBJ databases">
        <title>Tahibacter sp. nov., isolated from a fresh water.</title>
        <authorList>
            <person name="Baek J.H."/>
            <person name="Lee J.K."/>
            <person name="Kim J.M."/>
            <person name="Jeon C.O."/>
        </authorList>
    </citation>
    <scope>NUCLEOTIDE SEQUENCE</scope>
    <source>
        <strain evidence="6">W38</strain>
    </source>
</reference>
<evidence type="ECO:0000256" key="1">
    <source>
        <dbReference type="ARBA" id="ARBA00023015"/>
    </source>
</evidence>
<dbReference type="PROSITE" id="PS51118">
    <property type="entry name" value="HTH_HXLR"/>
    <property type="match status" value="1"/>
</dbReference>
<name>A0ABY6BJB7_9GAMM</name>
<dbReference type="Pfam" id="PF01638">
    <property type="entry name" value="HxlR"/>
    <property type="match status" value="1"/>
</dbReference>
<dbReference type="InterPro" id="IPR002577">
    <property type="entry name" value="HTH_HxlR"/>
</dbReference>
<keyword evidence="2" id="KW-0238">DNA-binding</keyword>
<evidence type="ECO:0000256" key="2">
    <source>
        <dbReference type="ARBA" id="ARBA00023125"/>
    </source>
</evidence>
<dbReference type="EMBL" id="CP104694">
    <property type="protein sequence ID" value="UXI69974.1"/>
    <property type="molecule type" value="Genomic_DNA"/>
</dbReference>
<organism evidence="6 7">
    <name type="scientific">Tahibacter amnicola</name>
    <dbReference type="NCBI Taxonomy" id="2976241"/>
    <lineage>
        <taxon>Bacteria</taxon>
        <taxon>Pseudomonadati</taxon>
        <taxon>Pseudomonadota</taxon>
        <taxon>Gammaproteobacteria</taxon>
        <taxon>Lysobacterales</taxon>
        <taxon>Rhodanobacteraceae</taxon>
        <taxon>Tahibacter</taxon>
    </lineage>
</organism>
<feature type="compositionally biased region" description="Low complexity" evidence="4">
    <location>
        <begin position="123"/>
        <end position="135"/>
    </location>
</feature>
<evidence type="ECO:0000313" key="7">
    <source>
        <dbReference type="Proteomes" id="UP001064632"/>
    </source>
</evidence>
<keyword evidence="1" id="KW-0805">Transcription regulation</keyword>
<dbReference type="InterPro" id="IPR036390">
    <property type="entry name" value="WH_DNA-bd_sf"/>
</dbReference>
<dbReference type="RefSeq" id="WP_261696926.1">
    <property type="nucleotide sequence ID" value="NZ_CP104694.1"/>
</dbReference>
<feature type="region of interest" description="Disordered" evidence="4">
    <location>
        <begin position="115"/>
        <end position="135"/>
    </location>
</feature>
<sequence>MPLRLRKNRSAPLPPSCPLTECMALIGGAWTPNILWHLEAGPRRFGELRVDIPKVSAKVLSARLRHMAEIGIISRAVIASSPPSVEYSLTDLGEQLLPAIRALVDVGNKLKQRRTNGQGMAISATASTSSARRAR</sequence>
<keyword evidence="3" id="KW-0804">Transcription</keyword>